<evidence type="ECO:0000313" key="2">
    <source>
        <dbReference type="Proteomes" id="UP001283361"/>
    </source>
</evidence>
<accession>A0AAE1DN63</accession>
<proteinExistence type="predicted"/>
<dbReference type="Proteomes" id="UP001283361">
    <property type="component" value="Unassembled WGS sequence"/>
</dbReference>
<dbReference type="EMBL" id="JAWDGP010003204">
    <property type="protein sequence ID" value="KAK3776522.1"/>
    <property type="molecule type" value="Genomic_DNA"/>
</dbReference>
<evidence type="ECO:0000313" key="1">
    <source>
        <dbReference type="EMBL" id="KAK3776522.1"/>
    </source>
</evidence>
<organism evidence="1 2">
    <name type="scientific">Elysia crispata</name>
    <name type="common">lettuce slug</name>
    <dbReference type="NCBI Taxonomy" id="231223"/>
    <lineage>
        <taxon>Eukaryota</taxon>
        <taxon>Metazoa</taxon>
        <taxon>Spiralia</taxon>
        <taxon>Lophotrochozoa</taxon>
        <taxon>Mollusca</taxon>
        <taxon>Gastropoda</taxon>
        <taxon>Heterobranchia</taxon>
        <taxon>Euthyneura</taxon>
        <taxon>Panpulmonata</taxon>
        <taxon>Sacoglossa</taxon>
        <taxon>Placobranchoidea</taxon>
        <taxon>Plakobranchidae</taxon>
        <taxon>Elysia</taxon>
    </lineage>
</organism>
<name>A0AAE1DN63_9GAST</name>
<reference evidence="1" key="1">
    <citation type="journal article" date="2023" name="G3 (Bethesda)">
        <title>A reference genome for the long-term kleptoplast-retaining sea slug Elysia crispata morphotype clarki.</title>
        <authorList>
            <person name="Eastman K.E."/>
            <person name="Pendleton A.L."/>
            <person name="Shaikh M.A."/>
            <person name="Suttiyut T."/>
            <person name="Ogas R."/>
            <person name="Tomko P."/>
            <person name="Gavelis G."/>
            <person name="Widhalm J.R."/>
            <person name="Wisecaver J.H."/>
        </authorList>
    </citation>
    <scope>NUCLEOTIDE SEQUENCE</scope>
    <source>
        <strain evidence="1">ECLA1</strain>
    </source>
</reference>
<sequence length="78" mass="8344">MNDQGGADVCLQRCPAARSHLKLRLCWVTSQNTQVSYRGGYSMGGVLTALQSARHSSGAVTSDGRRRMLYATLGEVAA</sequence>
<protein>
    <submittedName>
        <fullName evidence="1">Uncharacterized protein</fullName>
    </submittedName>
</protein>
<comment type="caution">
    <text evidence="1">The sequence shown here is derived from an EMBL/GenBank/DDBJ whole genome shotgun (WGS) entry which is preliminary data.</text>
</comment>
<keyword evidence="2" id="KW-1185">Reference proteome</keyword>
<dbReference type="AlphaFoldDB" id="A0AAE1DN63"/>
<gene>
    <name evidence="1" type="ORF">RRG08_060237</name>
</gene>